<organism evidence="3 4">
    <name type="scientific">Croceitalea vernalis</name>
    <dbReference type="NCBI Taxonomy" id="3075599"/>
    <lineage>
        <taxon>Bacteria</taxon>
        <taxon>Pseudomonadati</taxon>
        <taxon>Bacteroidota</taxon>
        <taxon>Flavobacteriia</taxon>
        <taxon>Flavobacteriales</taxon>
        <taxon>Flavobacteriaceae</taxon>
        <taxon>Croceitalea</taxon>
    </lineage>
</organism>
<feature type="signal peptide" evidence="1">
    <location>
        <begin position="1"/>
        <end position="18"/>
    </location>
</feature>
<dbReference type="Gene3D" id="2.40.128.110">
    <property type="entry name" value="Lipid/polyisoprenoid-binding, YceI-like"/>
    <property type="match status" value="1"/>
</dbReference>
<feature type="chain" id="PRO_5045607423" evidence="1">
    <location>
        <begin position="19"/>
        <end position="189"/>
    </location>
</feature>
<reference evidence="3 4" key="1">
    <citation type="submission" date="2023-09" db="EMBL/GenBank/DDBJ databases">
        <authorList>
            <person name="Rey-Velasco X."/>
        </authorList>
    </citation>
    <scope>NUCLEOTIDE SEQUENCE [LARGE SCALE GENOMIC DNA]</scope>
    <source>
        <strain evidence="3 4">P007</strain>
    </source>
</reference>
<proteinExistence type="predicted"/>
<accession>A0ABU3BCP6</accession>
<dbReference type="PANTHER" id="PTHR34406:SF1">
    <property type="entry name" value="PROTEIN YCEI"/>
    <property type="match status" value="1"/>
</dbReference>
<evidence type="ECO:0000259" key="2">
    <source>
        <dbReference type="SMART" id="SM00867"/>
    </source>
</evidence>
<dbReference type="PANTHER" id="PTHR34406">
    <property type="entry name" value="PROTEIN YCEI"/>
    <property type="match status" value="1"/>
</dbReference>
<keyword evidence="4" id="KW-1185">Reference proteome</keyword>
<dbReference type="Pfam" id="PF04264">
    <property type="entry name" value="YceI"/>
    <property type="match status" value="1"/>
</dbReference>
<dbReference type="Proteomes" id="UP001250662">
    <property type="component" value="Unassembled WGS sequence"/>
</dbReference>
<evidence type="ECO:0000256" key="1">
    <source>
        <dbReference type="SAM" id="SignalP"/>
    </source>
</evidence>
<dbReference type="EMBL" id="JAVRHU010000001">
    <property type="protein sequence ID" value="MDT0620054.1"/>
    <property type="molecule type" value="Genomic_DNA"/>
</dbReference>
<sequence>MKNILLLIAILFFHQITAQNYSLNKEVQSINWTGKAAFDAYSLTGTINTQQGSVLVKGDTIVQMSIVIDMKSLDHDNKDLKGHLRGKDFFEIKKYSQAKFVLTRPSIIKNGKVSLTGNLTIKNITKEETFTAGILKKEKNTIEIAPIMNINRTSYGVEYNSPTIFQSLKKNAIADDFELNGKLIFKTIN</sequence>
<evidence type="ECO:0000313" key="4">
    <source>
        <dbReference type="Proteomes" id="UP001250662"/>
    </source>
</evidence>
<dbReference type="SMART" id="SM00867">
    <property type="entry name" value="YceI"/>
    <property type="match status" value="1"/>
</dbReference>
<keyword evidence="1" id="KW-0732">Signal</keyword>
<dbReference type="SUPFAM" id="SSF101874">
    <property type="entry name" value="YceI-like"/>
    <property type="match status" value="1"/>
</dbReference>
<evidence type="ECO:0000313" key="3">
    <source>
        <dbReference type="EMBL" id="MDT0620054.1"/>
    </source>
</evidence>
<dbReference type="InterPro" id="IPR007372">
    <property type="entry name" value="Lipid/polyisoprenoid-bd_YceI"/>
</dbReference>
<dbReference type="RefSeq" id="WP_311386587.1">
    <property type="nucleotide sequence ID" value="NZ_JAVRHU010000001.1"/>
</dbReference>
<feature type="domain" description="Lipid/polyisoprenoid-binding YceI-like" evidence="2">
    <location>
        <begin position="20"/>
        <end position="186"/>
    </location>
</feature>
<comment type="caution">
    <text evidence="3">The sequence shown here is derived from an EMBL/GenBank/DDBJ whole genome shotgun (WGS) entry which is preliminary data.</text>
</comment>
<name>A0ABU3BCP6_9FLAO</name>
<gene>
    <name evidence="3" type="ORF">RM520_00375</name>
</gene>
<dbReference type="InterPro" id="IPR036761">
    <property type="entry name" value="TTHA0802/YceI-like_sf"/>
</dbReference>
<protein>
    <submittedName>
        <fullName evidence="3">YceI family protein</fullName>
    </submittedName>
</protein>